<feature type="region of interest" description="Disordered" evidence="1">
    <location>
        <begin position="28"/>
        <end position="48"/>
    </location>
</feature>
<sequence>MKKFILVILGFSLCFACGNETNKSDTALQQEDKASTTTASKAIPKPTDAARKLANTTPLNEDVLVDLFPETLLDMNRTTAGKGTLRARNASGANAIYHGPDKKSMSIAITDCAGVDGAKLYKRYSKYKTKKEDTENSTSTTTYFSKNGMEGKVIFIKSLNQHTLDLLYQDRLVMTIGATHIELNKIWEAIEVLPLSELLNQ</sequence>
<keyword evidence="4" id="KW-1185">Reference proteome</keyword>
<feature type="signal peptide" evidence="2">
    <location>
        <begin position="1"/>
        <end position="16"/>
    </location>
</feature>
<keyword evidence="2" id="KW-0732">Signal</keyword>
<evidence type="ECO:0000313" key="3">
    <source>
        <dbReference type="EMBL" id="MTE26069.1"/>
    </source>
</evidence>
<evidence type="ECO:0000313" key="4">
    <source>
        <dbReference type="Proteomes" id="UP000447545"/>
    </source>
</evidence>
<dbReference type="RefSeq" id="WP_155087903.1">
    <property type="nucleotide sequence ID" value="NZ_WJYA01000003.1"/>
</dbReference>
<feature type="compositionally biased region" description="Polar residues" evidence="1">
    <location>
        <begin position="28"/>
        <end position="40"/>
    </location>
</feature>
<comment type="caution">
    <text evidence="3">The sequence shown here is derived from an EMBL/GenBank/DDBJ whole genome shotgun (WGS) entry which is preliminary data.</text>
</comment>
<dbReference type="EMBL" id="WJYA01000003">
    <property type="protein sequence ID" value="MTE26069.1"/>
    <property type="molecule type" value="Genomic_DNA"/>
</dbReference>
<name>A0A7K1GDZ5_9FLAO</name>
<feature type="chain" id="PRO_5029822121" description="Lipoprotein" evidence="2">
    <location>
        <begin position="17"/>
        <end position="201"/>
    </location>
</feature>
<evidence type="ECO:0000256" key="2">
    <source>
        <dbReference type="SAM" id="SignalP"/>
    </source>
</evidence>
<dbReference type="AlphaFoldDB" id="A0A7K1GDZ5"/>
<organism evidence="3 4">
    <name type="scientific">Winogradskyella ouciana</name>
    <dbReference type="NCBI Taxonomy" id="2608631"/>
    <lineage>
        <taxon>Bacteria</taxon>
        <taxon>Pseudomonadati</taxon>
        <taxon>Bacteroidota</taxon>
        <taxon>Flavobacteriia</taxon>
        <taxon>Flavobacteriales</taxon>
        <taxon>Flavobacteriaceae</taxon>
        <taxon>Winogradskyella</taxon>
    </lineage>
</organism>
<evidence type="ECO:0000256" key="1">
    <source>
        <dbReference type="SAM" id="MobiDB-lite"/>
    </source>
</evidence>
<evidence type="ECO:0008006" key="5">
    <source>
        <dbReference type="Google" id="ProtNLM"/>
    </source>
</evidence>
<reference evidence="3 4" key="1">
    <citation type="submission" date="2019-11" db="EMBL/GenBank/DDBJ databases">
        <title>Winogradskyella ouciana sp. nov., isolated from the hadal seawater of the Mariana Trench.</title>
        <authorList>
            <person name="Liu R."/>
        </authorList>
    </citation>
    <scope>NUCLEOTIDE SEQUENCE [LARGE SCALE GENOMIC DNA]</scope>
    <source>
        <strain evidence="3 4">ZXX205</strain>
    </source>
</reference>
<proteinExistence type="predicted"/>
<gene>
    <name evidence="3" type="ORF">F1003_03900</name>
</gene>
<protein>
    <recommendedName>
        <fullName evidence="5">Lipoprotein</fullName>
    </recommendedName>
</protein>
<dbReference type="Proteomes" id="UP000447545">
    <property type="component" value="Unassembled WGS sequence"/>
</dbReference>
<accession>A0A7K1GDZ5</accession>